<evidence type="ECO:0000313" key="8">
    <source>
        <dbReference type="Proteomes" id="UP001595555"/>
    </source>
</evidence>
<keyword evidence="2" id="KW-0964">Secreted</keyword>
<feature type="compositionally biased region" description="Gly residues" evidence="5">
    <location>
        <begin position="1190"/>
        <end position="1201"/>
    </location>
</feature>
<dbReference type="SUPFAM" id="SSF50969">
    <property type="entry name" value="YVTN repeat-like/Quinoprotein amine dehydrogenase"/>
    <property type="match status" value="1"/>
</dbReference>
<feature type="chain" id="PRO_5045809123" evidence="6">
    <location>
        <begin position="30"/>
        <end position="1227"/>
    </location>
</feature>
<evidence type="ECO:0000256" key="3">
    <source>
        <dbReference type="ARBA" id="ARBA00022729"/>
    </source>
</evidence>
<evidence type="ECO:0000256" key="1">
    <source>
        <dbReference type="ARBA" id="ARBA00004613"/>
    </source>
</evidence>
<dbReference type="InterPro" id="IPR059100">
    <property type="entry name" value="TSP3_bac"/>
</dbReference>
<comment type="caution">
    <text evidence="7">The sequence shown here is derived from an EMBL/GenBank/DDBJ whole genome shotgun (WGS) entry which is preliminary data.</text>
</comment>
<evidence type="ECO:0000256" key="5">
    <source>
        <dbReference type="SAM" id="MobiDB-lite"/>
    </source>
</evidence>
<feature type="region of interest" description="Disordered" evidence="5">
    <location>
        <begin position="890"/>
        <end position="920"/>
    </location>
</feature>
<feature type="compositionally biased region" description="Basic and acidic residues" evidence="5">
    <location>
        <begin position="909"/>
        <end position="920"/>
    </location>
</feature>
<dbReference type="PANTHER" id="PTHR10199">
    <property type="entry name" value="THROMBOSPONDIN"/>
    <property type="match status" value="1"/>
</dbReference>
<feature type="region of interest" description="Disordered" evidence="5">
    <location>
        <begin position="622"/>
        <end position="686"/>
    </location>
</feature>
<dbReference type="SUPFAM" id="SSF103647">
    <property type="entry name" value="TSP type-3 repeat"/>
    <property type="match status" value="2"/>
</dbReference>
<accession>A0ABV7FFL8</accession>
<evidence type="ECO:0000256" key="4">
    <source>
        <dbReference type="ARBA" id="ARBA00022837"/>
    </source>
</evidence>
<dbReference type="PANTHER" id="PTHR10199:SF100">
    <property type="entry name" value="THROMBOSPONDIN, ISOFORM A"/>
    <property type="match status" value="1"/>
</dbReference>
<organism evidence="7 8">
    <name type="scientific">Cellvibrio fontiphilus</name>
    <dbReference type="NCBI Taxonomy" id="1815559"/>
    <lineage>
        <taxon>Bacteria</taxon>
        <taxon>Pseudomonadati</taxon>
        <taxon>Pseudomonadota</taxon>
        <taxon>Gammaproteobacteria</taxon>
        <taxon>Cellvibrionales</taxon>
        <taxon>Cellvibrionaceae</taxon>
        <taxon>Cellvibrio</taxon>
    </lineage>
</organism>
<evidence type="ECO:0000256" key="2">
    <source>
        <dbReference type="ARBA" id="ARBA00022525"/>
    </source>
</evidence>
<feature type="compositionally biased region" description="Polar residues" evidence="5">
    <location>
        <begin position="674"/>
        <end position="683"/>
    </location>
</feature>
<keyword evidence="4" id="KW-0106">Calcium</keyword>
<dbReference type="InterPro" id="IPR028974">
    <property type="entry name" value="TSP_type-3_rpt"/>
</dbReference>
<dbReference type="SUPFAM" id="SSF51004">
    <property type="entry name" value="C-terminal (heme d1) domain of cytochrome cd1-nitrite reductase"/>
    <property type="match status" value="1"/>
</dbReference>
<protein>
    <submittedName>
        <fullName evidence="7">Thrombospondin type 3 repeat-containing protein</fullName>
    </submittedName>
</protein>
<dbReference type="Pfam" id="PF02412">
    <property type="entry name" value="TSP_3"/>
    <property type="match status" value="4"/>
</dbReference>
<keyword evidence="3 6" id="KW-0732">Signal</keyword>
<feature type="signal peptide" evidence="6">
    <location>
        <begin position="1"/>
        <end position="29"/>
    </location>
</feature>
<evidence type="ECO:0000313" key="7">
    <source>
        <dbReference type="EMBL" id="MFC3114698.1"/>
    </source>
</evidence>
<dbReference type="InterPro" id="IPR011044">
    <property type="entry name" value="Quino_amine_DH_bsu"/>
</dbReference>
<gene>
    <name evidence="7" type="ORF">ACFODX_03950</name>
</gene>
<dbReference type="Pfam" id="PF18884">
    <property type="entry name" value="TSP3_bac"/>
    <property type="match status" value="2"/>
</dbReference>
<evidence type="ECO:0000256" key="6">
    <source>
        <dbReference type="SAM" id="SignalP"/>
    </source>
</evidence>
<dbReference type="RefSeq" id="WP_378116270.1">
    <property type="nucleotide sequence ID" value="NZ_JBHRTF010000002.1"/>
</dbReference>
<comment type="subcellular location">
    <subcellularLocation>
        <location evidence="1">Secreted</location>
    </subcellularLocation>
</comment>
<sequence length="1227" mass="133094">MHSLLKGITGSVKLLFCSIFLLAGNLAHALHVDTQVVGDKAYFLFSAPNKIAVYDMAQQSQAADITLSKIPTAFAIEGNTAYIAYHRELRALNLTNNSSEFVRNTSTDIIRVVPLGDYLYVTETSGDISVLSKQGFALLQSWSTWYSSGRAQLGSAINQAIYSRSEGISPSDINKFTIASDGQITNATDSPYHGDYPNASRLFLNQSQSKVYDNAGIVYFAADLTYAGSLAGSLDDMTFSGDNPIVLRNTRLTLFNASNIEQGVIDLSAKPDLIAAHGDRVFTFTLSTSGVTASSVDISGFDLPEPGEPVDPTGLAYTPDIVVSDDQDLVYLVDRESLSVFRWSRSQQKYLTSWPLLSAPTWATYSTAHQRLYLAYADGKITYISSADASPQETHFTSLPITPRGLLAADNYLFATDASGAWATHYSFGANGNLLDSKDWAYIGQQYVWNPVTKRVYLHRDDTSPNDLVWRELDTNTGLLGGDGDSPYHGSTINTRYPLIVSNDGEYLLNGAGQILSAYTGTLLNALSNSINSGVWIGSRLITISSQNNLQFWGANFSLDSNFPLTDATSARLFNLNNRLVIVKQTTTGPAFADYDINNLPDSDSDGKNDLQDNCVNAANADQADYDDDGLGDACDDDDDNDGLSDSVEVSLGLNTRNASDADGDLDGDGFSNRVENLLNSDPKSAGSVPTALSFYSQNFEQGWPSGFYNAAGKLPWTVQSGGVGGNGYMLQSTPFSNASQSSEVSFTSLFDAGQLSLKFKFNGNNYYVYRFEVLVDGNVRYDSYGQSEWSAMNLELTPGVHTISFRVSASYLWGNEGQVSFSIDNLIFDKDDDGDGYANSVDNCPALYNWWQTDNDKDGIGDECDKDPYNLDTDGDGYGDVRDNCPNAANPDQADIDTDSIGDVCDPTDDRPADSDGDGRYDIWDNCPLIANADQANLDWDGKGDVCDEDVDGDGIKGTDEAKYSFLSDRDRNDATLDQDSDGVNNLMEINSGHNPNQATSFPAIDLFDYYLLGDLDYSFRDIEGVISTTQVRKSATANEFVMINSNGYTSYMERRTDGIYLKSATYGGSFEYRYHYNNWVIMPKSLKLGETLASSASIRVELKADSSQVDEPRFNRSVQLIETGKHSWKGREYDSVTLEFSDSQIGPSGYSYSYRVIYLKGLGSIGDGSGQLESATLTSIDKPAPANPGGGSSGGKSGGGGGSIPLALLIGLLALAAGSRRQRAG</sequence>
<feature type="region of interest" description="Disordered" evidence="5">
    <location>
        <begin position="1181"/>
        <end position="1201"/>
    </location>
</feature>
<proteinExistence type="predicted"/>
<dbReference type="InterPro" id="IPR011048">
    <property type="entry name" value="Haem_d1_sf"/>
</dbReference>
<dbReference type="EMBL" id="JBHRTF010000002">
    <property type="protein sequence ID" value="MFC3114698.1"/>
    <property type="molecule type" value="Genomic_DNA"/>
</dbReference>
<keyword evidence="8" id="KW-1185">Reference proteome</keyword>
<dbReference type="InterPro" id="IPR003367">
    <property type="entry name" value="Thrombospondin_3-like_rpt"/>
</dbReference>
<dbReference type="Proteomes" id="UP001595555">
    <property type="component" value="Unassembled WGS sequence"/>
</dbReference>
<name>A0ABV7FFL8_9GAMM</name>
<feature type="compositionally biased region" description="Acidic residues" evidence="5">
    <location>
        <begin position="624"/>
        <end position="643"/>
    </location>
</feature>
<dbReference type="Gene3D" id="4.10.1080.10">
    <property type="entry name" value="TSP type-3 repeat"/>
    <property type="match status" value="3"/>
</dbReference>
<reference evidence="8" key="1">
    <citation type="journal article" date="2019" name="Int. J. Syst. Evol. Microbiol.">
        <title>The Global Catalogue of Microorganisms (GCM) 10K type strain sequencing project: providing services to taxonomists for standard genome sequencing and annotation.</title>
        <authorList>
            <consortium name="The Broad Institute Genomics Platform"/>
            <consortium name="The Broad Institute Genome Sequencing Center for Infectious Disease"/>
            <person name="Wu L."/>
            <person name="Ma J."/>
        </authorList>
    </citation>
    <scope>NUCLEOTIDE SEQUENCE [LARGE SCALE GENOMIC DNA]</scope>
    <source>
        <strain evidence="8">KCTC 52237</strain>
    </source>
</reference>